<comment type="caution">
    <text evidence="2">The sequence shown here is derived from an EMBL/GenBank/DDBJ whole genome shotgun (WGS) entry which is preliminary data.</text>
</comment>
<dbReference type="EMBL" id="BPLR01015740">
    <property type="protein sequence ID" value="GIY78319.1"/>
    <property type="molecule type" value="Genomic_DNA"/>
</dbReference>
<dbReference type="AlphaFoldDB" id="A0AAV4W943"/>
<proteinExistence type="predicted"/>
<feature type="compositionally biased region" description="Basic residues" evidence="1">
    <location>
        <begin position="12"/>
        <end position="21"/>
    </location>
</feature>
<organism evidence="2 3">
    <name type="scientific">Caerostris extrusa</name>
    <name type="common">Bark spider</name>
    <name type="synonym">Caerostris bankana</name>
    <dbReference type="NCBI Taxonomy" id="172846"/>
    <lineage>
        <taxon>Eukaryota</taxon>
        <taxon>Metazoa</taxon>
        <taxon>Ecdysozoa</taxon>
        <taxon>Arthropoda</taxon>
        <taxon>Chelicerata</taxon>
        <taxon>Arachnida</taxon>
        <taxon>Araneae</taxon>
        <taxon>Araneomorphae</taxon>
        <taxon>Entelegynae</taxon>
        <taxon>Araneoidea</taxon>
        <taxon>Araneidae</taxon>
        <taxon>Caerostris</taxon>
    </lineage>
</organism>
<protein>
    <submittedName>
        <fullName evidence="2">Uncharacterized protein</fullName>
    </submittedName>
</protein>
<dbReference type="Proteomes" id="UP001054945">
    <property type="component" value="Unassembled WGS sequence"/>
</dbReference>
<feature type="region of interest" description="Disordered" evidence="1">
    <location>
        <begin position="1"/>
        <end position="24"/>
    </location>
</feature>
<feature type="compositionally biased region" description="Basic and acidic residues" evidence="1">
    <location>
        <begin position="61"/>
        <end position="71"/>
    </location>
</feature>
<accession>A0AAV4W943</accession>
<reference evidence="2 3" key="1">
    <citation type="submission" date="2021-06" db="EMBL/GenBank/DDBJ databases">
        <title>Caerostris extrusa draft genome.</title>
        <authorList>
            <person name="Kono N."/>
            <person name="Arakawa K."/>
        </authorList>
    </citation>
    <scope>NUCLEOTIDE SEQUENCE [LARGE SCALE GENOMIC DNA]</scope>
</reference>
<evidence type="ECO:0000313" key="3">
    <source>
        <dbReference type="Proteomes" id="UP001054945"/>
    </source>
</evidence>
<keyword evidence="3" id="KW-1185">Reference proteome</keyword>
<evidence type="ECO:0000313" key="2">
    <source>
        <dbReference type="EMBL" id="GIY78319.1"/>
    </source>
</evidence>
<evidence type="ECO:0000256" key="1">
    <source>
        <dbReference type="SAM" id="MobiDB-lite"/>
    </source>
</evidence>
<gene>
    <name evidence="2" type="ORF">CEXT_390781</name>
</gene>
<feature type="region of interest" description="Disordered" evidence="1">
    <location>
        <begin position="49"/>
        <end position="76"/>
    </location>
</feature>
<name>A0AAV4W943_CAEEX</name>
<sequence length="129" mass="14475">MHTQQQFLPKTSPKKKRRRKSSSTQFGNTFHIAYFCAISFEPNGINHLNNAYPPAISTDDQTPKRRPERKSSSTQFGNTFHIAYFCAISSERAQPFPNGLTGSRSELENLGPRVATSENLIKQTVCVIA</sequence>